<dbReference type="Gene3D" id="3.30.565.10">
    <property type="entry name" value="Histidine kinase-like ATPase, C-terminal domain"/>
    <property type="match status" value="1"/>
</dbReference>
<evidence type="ECO:0000256" key="2">
    <source>
        <dbReference type="ARBA" id="ARBA00012438"/>
    </source>
</evidence>
<dbReference type="InterPro" id="IPR036890">
    <property type="entry name" value="HATPase_C_sf"/>
</dbReference>
<dbReference type="AlphaFoldDB" id="Q2J6I1"/>
<accession>Q2J6I1</accession>
<feature type="domain" description="Histidine kinase" evidence="8">
    <location>
        <begin position="317"/>
        <end position="510"/>
    </location>
</feature>
<keyword evidence="7" id="KW-0067">ATP-binding</keyword>
<dbReference type="EMBL" id="CP000249">
    <property type="protein sequence ID" value="ABD13111.1"/>
    <property type="molecule type" value="Genomic_DNA"/>
</dbReference>
<dbReference type="Pfam" id="PF02518">
    <property type="entry name" value="HATPase_c"/>
    <property type="match status" value="1"/>
</dbReference>
<dbReference type="PANTHER" id="PTHR41523">
    <property type="entry name" value="TWO-COMPONENT SYSTEM SENSOR PROTEIN"/>
    <property type="match status" value="1"/>
</dbReference>
<evidence type="ECO:0000259" key="8">
    <source>
        <dbReference type="PROSITE" id="PS50109"/>
    </source>
</evidence>
<dbReference type="GO" id="GO:0005524">
    <property type="term" value="F:ATP binding"/>
    <property type="evidence" value="ECO:0007669"/>
    <property type="project" value="UniProtKB-KW"/>
</dbReference>
<protein>
    <recommendedName>
        <fullName evidence="2">histidine kinase</fullName>
        <ecNumber evidence="2">2.7.13.3</ecNumber>
    </recommendedName>
</protein>
<evidence type="ECO:0000256" key="7">
    <source>
        <dbReference type="ARBA" id="ARBA00022840"/>
    </source>
</evidence>
<dbReference type="HOGENOM" id="CLU_045351_1_0_11"/>
<evidence type="ECO:0000256" key="6">
    <source>
        <dbReference type="ARBA" id="ARBA00022777"/>
    </source>
</evidence>
<evidence type="ECO:0000256" key="3">
    <source>
        <dbReference type="ARBA" id="ARBA00022553"/>
    </source>
</evidence>
<dbReference type="Gene3D" id="3.30.450.20">
    <property type="entry name" value="PAS domain"/>
    <property type="match status" value="1"/>
</dbReference>
<name>Q2J6I1_FRACC</name>
<keyword evidence="3" id="KW-0597">Phosphoprotein</keyword>
<dbReference type="InterPro" id="IPR005467">
    <property type="entry name" value="His_kinase_dom"/>
</dbReference>
<dbReference type="KEGG" id="fra:Francci3_3760"/>
<reference evidence="9 10" key="1">
    <citation type="journal article" date="2007" name="Genome Res.">
        <title>Genome characteristics of facultatively symbiotic Frankia sp. strains reflect host range and host plant biogeography.</title>
        <authorList>
            <person name="Normand P."/>
            <person name="Lapierre P."/>
            <person name="Tisa L.S."/>
            <person name="Gogarten J.P."/>
            <person name="Alloisio N."/>
            <person name="Bagnarol E."/>
            <person name="Bassi C.A."/>
            <person name="Berry A.M."/>
            <person name="Bickhart D.M."/>
            <person name="Choisne N."/>
            <person name="Couloux A."/>
            <person name="Cournoyer B."/>
            <person name="Cruveiller S."/>
            <person name="Daubin V."/>
            <person name="Demange N."/>
            <person name="Francino M.P."/>
            <person name="Goltsman E."/>
            <person name="Huang Y."/>
            <person name="Kopp O.R."/>
            <person name="Labarre L."/>
            <person name="Lapidus A."/>
            <person name="Lavire C."/>
            <person name="Marechal J."/>
            <person name="Martinez M."/>
            <person name="Mastronunzio J.E."/>
            <person name="Mullin B.C."/>
            <person name="Niemann J."/>
            <person name="Pujic P."/>
            <person name="Rawnsley T."/>
            <person name="Rouy Z."/>
            <person name="Schenowitz C."/>
            <person name="Sellstedt A."/>
            <person name="Tavares F."/>
            <person name="Tomkins J.P."/>
            <person name="Vallenet D."/>
            <person name="Valverde C."/>
            <person name="Wall L.G."/>
            <person name="Wang Y."/>
            <person name="Medigue C."/>
            <person name="Benson D.R."/>
        </authorList>
    </citation>
    <scope>NUCLEOTIDE SEQUENCE [LARGE SCALE GENOMIC DNA]</scope>
    <source>
        <strain evidence="10">DSM 45818 / CECT 9043 / CcI3</strain>
    </source>
</reference>
<organism evidence="9 10">
    <name type="scientific">Frankia casuarinae (strain DSM 45818 / CECT 9043 / HFP020203 / CcI3)</name>
    <dbReference type="NCBI Taxonomy" id="106370"/>
    <lineage>
        <taxon>Bacteria</taxon>
        <taxon>Bacillati</taxon>
        <taxon>Actinomycetota</taxon>
        <taxon>Actinomycetes</taxon>
        <taxon>Frankiales</taxon>
        <taxon>Frankiaceae</taxon>
        <taxon>Frankia</taxon>
    </lineage>
</organism>
<evidence type="ECO:0000256" key="4">
    <source>
        <dbReference type="ARBA" id="ARBA00022679"/>
    </source>
</evidence>
<dbReference type="Pfam" id="PF12282">
    <property type="entry name" value="GAF_PdtaS"/>
    <property type="match status" value="1"/>
</dbReference>
<dbReference type="InterPro" id="IPR022066">
    <property type="entry name" value="PdtaS_GAF"/>
</dbReference>
<dbReference type="SMART" id="SM00387">
    <property type="entry name" value="HATPase_c"/>
    <property type="match status" value="1"/>
</dbReference>
<evidence type="ECO:0000313" key="10">
    <source>
        <dbReference type="Proteomes" id="UP000001937"/>
    </source>
</evidence>
<evidence type="ECO:0000256" key="1">
    <source>
        <dbReference type="ARBA" id="ARBA00000085"/>
    </source>
</evidence>
<evidence type="ECO:0000256" key="5">
    <source>
        <dbReference type="ARBA" id="ARBA00022741"/>
    </source>
</evidence>
<dbReference type="PhylomeDB" id="Q2J6I1"/>
<dbReference type="GO" id="GO:0004673">
    <property type="term" value="F:protein histidine kinase activity"/>
    <property type="evidence" value="ECO:0007669"/>
    <property type="project" value="UniProtKB-EC"/>
</dbReference>
<keyword evidence="10" id="KW-1185">Reference proteome</keyword>
<dbReference type="PROSITE" id="PS50109">
    <property type="entry name" value="HIS_KIN"/>
    <property type="match status" value="1"/>
</dbReference>
<dbReference type="PANTHER" id="PTHR41523:SF8">
    <property type="entry name" value="ETHYLENE RESPONSE SENSOR PROTEIN"/>
    <property type="match status" value="1"/>
</dbReference>
<evidence type="ECO:0000313" key="9">
    <source>
        <dbReference type="EMBL" id="ABD13111.1"/>
    </source>
</evidence>
<dbReference type="SUPFAM" id="SSF55874">
    <property type="entry name" value="ATPase domain of HSP90 chaperone/DNA topoisomerase II/histidine kinase"/>
    <property type="match status" value="1"/>
</dbReference>
<proteinExistence type="predicted"/>
<comment type="catalytic activity">
    <reaction evidence="1">
        <text>ATP + protein L-histidine = ADP + protein N-phospho-L-histidine.</text>
        <dbReference type="EC" id="2.7.13.3"/>
    </reaction>
</comment>
<dbReference type="Proteomes" id="UP000001937">
    <property type="component" value="Chromosome"/>
</dbReference>
<dbReference type="Gene3D" id="3.30.450.280">
    <property type="entry name" value="GAF domain"/>
    <property type="match status" value="1"/>
</dbReference>
<gene>
    <name evidence="9" type="ordered locus">Francci3_3760</name>
</gene>
<keyword evidence="4 9" id="KW-0808">Transferase</keyword>
<dbReference type="STRING" id="106370.Francci3_3760"/>
<dbReference type="InterPro" id="IPR003594">
    <property type="entry name" value="HATPase_dom"/>
</dbReference>
<dbReference type="eggNOG" id="COG3920">
    <property type="taxonomic scope" value="Bacteria"/>
</dbReference>
<keyword evidence="5" id="KW-0547">Nucleotide-binding</keyword>
<sequence length="511" mass="54889">MMGCPPPHEPGRSGSLRAVGTLADMLRASTDLSDDGIDHLHALVADWALLADLSFADLLLLVPVRSGSGASRGGHASGAEFLVVAQVRPTTGPTAYHNDEVGSVVINRWVVQNAWREHRIAREGEPEWDGGVPVRTEAIPVRRGDEVIAVLARDTNLATTRTPSALESAYLQGANNLALMIAEGAFPFRGSSAELPESPRVGDGMMRLDGAGKVIFASPNALSAYRRLGYTGNVTGEDLRSVHRALNLSATTPAVWHALGRRRPVEVEAAVGSTVVLLRAIPLFPGATREVLVLVRDVSELRRREALLLSKDATIREIHHRVKNNLQTVAALLRLQMRRTKVDEARSALRESVRRVTSIAVVHETLSQSLGESVPFDEIADQITSVTVDLASTGARANTRRTGSFGRLPGELATPLALVLSELLQNAVEHAFDGSAGSIEIRVSRLADRLDVVVADDGAGLPEDFQLEHSPRLGLQIVRQLVLGEMHGTIRLQAGPEHGTEALLSIPLSES</sequence>
<dbReference type="Pfam" id="PF07568">
    <property type="entry name" value="HisKA_2"/>
    <property type="match status" value="1"/>
</dbReference>
<dbReference type="EC" id="2.7.13.3" evidence="2"/>
<dbReference type="InterPro" id="IPR011495">
    <property type="entry name" value="Sig_transdc_His_kin_sub2_dim/P"/>
</dbReference>
<keyword evidence="6 9" id="KW-0418">Kinase</keyword>
<dbReference type="InterPro" id="IPR038424">
    <property type="entry name" value="H_kinase_PdtaS_GAF_sf"/>
</dbReference>